<evidence type="ECO:0000313" key="1">
    <source>
        <dbReference type="EMBL" id="MFB9994063.1"/>
    </source>
</evidence>
<evidence type="ECO:0000313" key="2">
    <source>
        <dbReference type="Proteomes" id="UP001589733"/>
    </source>
</evidence>
<dbReference type="EMBL" id="JBHLYR010000059">
    <property type="protein sequence ID" value="MFB9994063.1"/>
    <property type="molecule type" value="Genomic_DNA"/>
</dbReference>
<sequence length="376" mass="41197">MTSRDAQDMRDLLQFAAVMDGTIMFNGSLETYQALAVENQRVNVFIDLPFRIFLDDRFTVSFQDKEYGLTLRTILTRQAPSGLIATHDGQPLYLDARKGRTALFSHTQAVVGIQAPNIAGASIGNRDFLTQLLKEAIEVVNHAINIYTEVTLEHYIRPVVLDLDILEATIGFFDVSGSGQPIAQFHLLGGGQAVFTSPTDQPVRLNEPYVERIRARLATSQPHTLVKRLQLNARHQLANHDLALALIQGLTAVEVAATESLASAAYTTSTAAALRSAIENPADPQKRKDELAAAPLTTLEEIQNFIDVFVQKIERRVGKLRQSVGLEALSTNPLLFTKFMAAKAARNSAAHAARLPTASEVAAHLDTFEEVVIFLG</sequence>
<organism evidence="1 2">
    <name type="scientific">Deinococcus oregonensis</name>
    <dbReference type="NCBI Taxonomy" id="1805970"/>
    <lineage>
        <taxon>Bacteria</taxon>
        <taxon>Thermotogati</taxon>
        <taxon>Deinococcota</taxon>
        <taxon>Deinococci</taxon>
        <taxon>Deinococcales</taxon>
        <taxon>Deinococcaceae</taxon>
        <taxon>Deinococcus</taxon>
    </lineage>
</organism>
<gene>
    <name evidence="1" type="ORF">ACFFLM_19070</name>
</gene>
<dbReference type="RefSeq" id="WP_380014102.1">
    <property type="nucleotide sequence ID" value="NZ_JBHLYR010000059.1"/>
</dbReference>
<reference evidence="1 2" key="1">
    <citation type="submission" date="2024-09" db="EMBL/GenBank/DDBJ databases">
        <authorList>
            <person name="Sun Q."/>
            <person name="Mori K."/>
        </authorList>
    </citation>
    <scope>NUCLEOTIDE SEQUENCE [LARGE SCALE GENOMIC DNA]</scope>
    <source>
        <strain evidence="1 2">JCM 13503</strain>
    </source>
</reference>
<protein>
    <submittedName>
        <fullName evidence="1">Uncharacterized protein</fullName>
    </submittedName>
</protein>
<proteinExistence type="predicted"/>
<accession>A0ABV6B2S1</accession>
<keyword evidence="2" id="KW-1185">Reference proteome</keyword>
<comment type="caution">
    <text evidence="1">The sequence shown here is derived from an EMBL/GenBank/DDBJ whole genome shotgun (WGS) entry which is preliminary data.</text>
</comment>
<name>A0ABV6B2S1_9DEIO</name>
<dbReference type="Proteomes" id="UP001589733">
    <property type="component" value="Unassembled WGS sequence"/>
</dbReference>